<reference evidence="1" key="1">
    <citation type="submission" date="2021-09" db="EMBL/GenBank/DDBJ databases">
        <authorList>
            <person name="Smyrli M."/>
        </authorList>
    </citation>
    <scope>NUCLEOTIDE SEQUENCE</scope>
    <source>
        <strain evidence="1">LAR25</strain>
    </source>
</reference>
<accession>A0A9X4EPX4</accession>
<evidence type="ECO:0000313" key="1">
    <source>
        <dbReference type="EMBL" id="MDE1207149.1"/>
    </source>
</evidence>
<gene>
    <name evidence="1" type="ORF">LCI24_10130</name>
</gene>
<sequence length="53" mass="5643">MLKNISNLGSVLNKNEQQSINGKGETSCPSGYCLNWSGGCTHLASAIFDDCVH</sequence>
<name>A0A9X4EPX4_9FLAO</name>
<dbReference type="Proteomes" id="UP001149303">
    <property type="component" value="Unassembled WGS sequence"/>
</dbReference>
<dbReference type="AlphaFoldDB" id="A0A9X4EPX4"/>
<dbReference type="EMBL" id="JAIWJY010000006">
    <property type="protein sequence ID" value="MDE1207149.1"/>
    <property type="molecule type" value="Genomic_DNA"/>
</dbReference>
<comment type="caution">
    <text evidence="1">The sequence shown here is derived from an EMBL/GenBank/DDBJ whole genome shotgun (WGS) entry which is preliminary data.</text>
</comment>
<keyword evidence="2" id="KW-1185">Reference proteome</keyword>
<protein>
    <submittedName>
        <fullName evidence="1">Uncharacterized protein</fullName>
    </submittedName>
</protein>
<proteinExistence type="predicted"/>
<evidence type="ECO:0000313" key="2">
    <source>
        <dbReference type="Proteomes" id="UP001149303"/>
    </source>
</evidence>
<organism evidence="1 2">
    <name type="scientific">Tenacibaculum larymnensis</name>
    <dbReference type="NCBI Taxonomy" id="2878201"/>
    <lineage>
        <taxon>Bacteria</taxon>
        <taxon>Pseudomonadati</taxon>
        <taxon>Bacteroidota</taxon>
        <taxon>Flavobacteriia</taxon>
        <taxon>Flavobacteriales</taxon>
        <taxon>Flavobacteriaceae</taxon>
        <taxon>Tenacibaculum</taxon>
    </lineage>
</organism>
<dbReference type="RefSeq" id="WP_274640277.1">
    <property type="nucleotide sequence ID" value="NZ_JAIWJY010000006.1"/>
</dbReference>